<evidence type="ECO:0000313" key="2">
    <source>
        <dbReference type="EMBL" id="TWT84233.1"/>
    </source>
</evidence>
<accession>A0A5C5ZCE1</accession>
<proteinExistence type="inferred from homology"/>
<protein>
    <submittedName>
        <fullName evidence="2">2-dehydro-3-deoxy-D-gluconate 5-dehydrogenase</fullName>
        <ecNumber evidence="2">1.1.1.127</ecNumber>
    </submittedName>
</protein>
<dbReference type="FunFam" id="3.40.50.720:FF:000084">
    <property type="entry name" value="Short-chain dehydrogenase reductase"/>
    <property type="match status" value="1"/>
</dbReference>
<dbReference type="PROSITE" id="PS00061">
    <property type="entry name" value="ADH_SHORT"/>
    <property type="match status" value="1"/>
</dbReference>
<dbReference type="InterPro" id="IPR002347">
    <property type="entry name" value="SDR_fam"/>
</dbReference>
<dbReference type="EC" id="1.1.1.127" evidence="2"/>
<keyword evidence="3" id="KW-1185">Reference proteome</keyword>
<dbReference type="EMBL" id="SJPJ01000001">
    <property type="protein sequence ID" value="TWT84233.1"/>
    <property type="molecule type" value="Genomic_DNA"/>
</dbReference>
<dbReference type="Proteomes" id="UP000315010">
    <property type="component" value="Unassembled WGS sequence"/>
</dbReference>
<dbReference type="InterPro" id="IPR036291">
    <property type="entry name" value="NAD(P)-bd_dom_sf"/>
</dbReference>
<dbReference type="InterPro" id="IPR020904">
    <property type="entry name" value="Sc_DH/Rdtase_CS"/>
</dbReference>
<dbReference type="NCBIfam" id="NF009386">
    <property type="entry name" value="PRK12745.1"/>
    <property type="match status" value="1"/>
</dbReference>
<evidence type="ECO:0000313" key="3">
    <source>
        <dbReference type="Proteomes" id="UP000315010"/>
    </source>
</evidence>
<comment type="caution">
    <text evidence="2">The sequence shown here is derived from an EMBL/GenBank/DDBJ whole genome shotgun (WGS) entry which is preliminary data.</text>
</comment>
<dbReference type="OrthoDB" id="9803333at2"/>
<dbReference type="PRINTS" id="PR00080">
    <property type="entry name" value="SDRFAMILY"/>
</dbReference>
<dbReference type="GO" id="GO:0047001">
    <property type="term" value="F:2-dehydro-3-deoxy-D-gluconate 5-dehydrogenase activity"/>
    <property type="evidence" value="ECO:0007669"/>
    <property type="project" value="UniProtKB-EC"/>
</dbReference>
<organism evidence="2 3">
    <name type="scientific">Novipirellula herctigrandis</name>
    <dbReference type="NCBI Taxonomy" id="2527986"/>
    <lineage>
        <taxon>Bacteria</taxon>
        <taxon>Pseudomonadati</taxon>
        <taxon>Planctomycetota</taxon>
        <taxon>Planctomycetia</taxon>
        <taxon>Pirellulales</taxon>
        <taxon>Pirellulaceae</taxon>
        <taxon>Novipirellula</taxon>
    </lineage>
</organism>
<gene>
    <name evidence="2" type="primary">kduD_4</name>
    <name evidence="2" type="ORF">CA13_57090</name>
</gene>
<keyword evidence="2" id="KW-0560">Oxidoreductase</keyword>
<dbReference type="PRINTS" id="PR00081">
    <property type="entry name" value="GDHRDH"/>
</dbReference>
<dbReference type="Pfam" id="PF13561">
    <property type="entry name" value="adh_short_C2"/>
    <property type="match status" value="1"/>
</dbReference>
<dbReference type="RefSeq" id="WP_146401855.1">
    <property type="nucleotide sequence ID" value="NZ_SJPJ01000001.1"/>
</dbReference>
<dbReference type="AlphaFoldDB" id="A0A5C5ZCE1"/>
<dbReference type="Gene3D" id="3.40.50.720">
    <property type="entry name" value="NAD(P)-binding Rossmann-like Domain"/>
    <property type="match status" value="1"/>
</dbReference>
<dbReference type="PANTHER" id="PTHR42760">
    <property type="entry name" value="SHORT-CHAIN DEHYDROGENASES/REDUCTASES FAMILY MEMBER"/>
    <property type="match status" value="1"/>
</dbReference>
<evidence type="ECO:0000256" key="1">
    <source>
        <dbReference type="ARBA" id="ARBA00006484"/>
    </source>
</evidence>
<reference evidence="2 3" key="1">
    <citation type="submission" date="2019-02" db="EMBL/GenBank/DDBJ databases">
        <title>Deep-cultivation of Planctomycetes and their phenomic and genomic characterization uncovers novel biology.</title>
        <authorList>
            <person name="Wiegand S."/>
            <person name="Jogler M."/>
            <person name="Boedeker C."/>
            <person name="Pinto D."/>
            <person name="Vollmers J."/>
            <person name="Rivas-Marin E."/>
            <person name="Kohn T."/>
            <person name="Peeters S.H."/>
            <person name="Heuer A."/>
            <person name="Rast P."/>
            <person name="Oberbeckmann S."/>
            <person name="Bunk B."/>
            <person name="Jeske O."/>
            <person name="Meyerdierks A."/>
            <person name="Storesund J.E."/>
            <person name="Kallscheuer N."/>
            <person name="Luecker S."/>
            <person name="Lage O.M."/>
            <person name="Pohl T."/>
            <person name="Merkel B.J."/>
            <person name="Hornburger P."/>
            <person name="Mueller R.-W."/>
            <person name="Bruemmer F."/>
            <person name="Labrenz M."/>
            <person name="Spormann A.M."/>
            <person name="Op Den Camp H."/>
            <person name="Overmann J."/>
            <person name="Amann R."/>
            <person name="Jetten M.S.M."/>
            <person name="Mascher T."/>
            <person name="Medema M.H."/>
            <person name="Devos D.P."/>
            <person name="Kaster A.-K."/>
            <person name="Ovreas L."/>
            <person name="Rohde M."/>
            <person name="Galperin M.Y."/>
            <person name="Jogler C."/>
        </authorList>
    </citation>
    <scope>NUCLEOTIDE SEQUENCE [LARGE SCALE GENOMIC DNA]</scope>
    <source>
        <strain evidence="2 3">CA13</strain>
    </source>
</reference>
<name>A0A5C5ZCE1_9BACT</name>
<dbReference type="SUPFAM" id="SSF51735">
    <property type="entry name" value="NAD(P)-binding Rossmann-fold domains"/>
    <property type="match status" value="1"/>
</dbReference>
<comment type="similarity">
    <text evidence="1">Belongs to the short-chain dehydrogenases/reductases (SDR) family.</text>
</comment>
<sequence length="258" mass="27753">MTKQVALITGGALGIGFGISTRLALDGFNLVLSGRRDASEVAESIESLQAHGAEVLYCSGDVSSSEDRSAMLEEIEKHFGRLDVLVNNAGVAPTIRADILEASEESYDRVMNINLKGPYFLTQAVANWMIKQKNADSEFNGCIINIGSISATVVSVARGDYCVSKAGIGMMSSLFAARLGEFNIPVFEIRPGIIKSNMTAGVTEKYDRLIFETDLCILKRWGVPEDIGKLAAAMARGDLPYATGQVIYVDGGMTVQRL</sequence>